<feature type="transmembrane region" description="Helical" evidence="1">
    <location>
        <begin position="89"/>
        <end position="111"/>
    </location>
</feature>
<keyword evidence="1" id="KW-0812">Transmembrane</keyword>
<name>A0A2G9YDW1_9BACT</name>
<evidence type="ECO:0000256" key="1">
    <source>
        <dbReference type="SAM" id="Phobius"/>
    </source>
</evidence>
<feature type="transmembrane region" description="Helical" evidence="1">
    <location>
        <begin position="62"/>
        <end position="83"/>
    </location>
</feature>
<reference evidence="2 3" key="1">
    <citation type="submission" date="2017-09" db="EMBL/GenBank/DDBJ databases">
        <title>Depth-based differentiation of microbial function through sediment-hosted aquifers and enrichment of novel symbionts in the deep terrestrial subsurface.</title>
        <authorList>
            <person name="Probst A.J."/>
            <person name="Ladd B."/>
            <person name="Jarett J.K."/>
            <person name="Geller-Mcgrath D.E."/>
            <person name="Sieber C.M."/>
            <person name="Emerson J.B."/>
            <person name="Anantharaman K."/>
            <person name="Thomas B.C."/>
            <person name="Malmstrom R."/>
            <person name="Stieglmeier M."/>
            <person name="Klingl A."/>
            <person name="Woyke T."/>
            <person name="Ryan C.M."/>
            <person name="Banfield J.F."/>
        </authorList>
    </citation>
    <scope>NUCLEOTIDE SEQUENCE [LARGE SCALE GENOMIC DNA]</scope>
    <source>
        <strain evidence="2">CG23_combo_of_CG06-09_8_20_14_all_37_13</strain>
    </source>
</reference>
<feature type="non-terminal residue" evidence="2">
    <location>
        <position position="117"/>
    </location>
</feature>
<accession>A0A2G9YDW1</accession>
<dbReference type="AlphaFoldDB" id="A0A2G9YDW1"/>
<keyword evidence="1" id="KW-0472">Membrane</keyword>
<keyword evidence="1" id="KW-1133">Transmembrane helix</keyword>
<protein>
    <submittedName>
        <fullName evidence="2">Uncharacterized protein</fullName>
    </submittedName>
</protein>
<organism evidence="2 3">
    <name type="scientific">Candidatus Portnoybacteria bacterium CG23_combo_of_CG06-09_8_20_14_all_37_13</name>
    <dbReference type="NCBI Taxonomy" id="1974819"/>
    <lineage>
        <taxon>Bacteria</taxon>
        <taxon>Candidatus Portnoyibacteriota</taxon>
    </lineage>
</organism>
<sequence length="117" mass="13661">MPILEFYAVNPLAIGPFGMSLYFLLMHIPIVGGFGMAAYYVIKYLRRFYGERPIPEEWKFFWMAMIWGTVHELIEVPILYQWIVGQGLLIVFFIVQVIAGVYLIRGSYLLAKKYITK</sequence>
<gene>
    <name evidence="2" type="ORF">COX44_00100</name>
</gene>
<feature type="transmembrane region" description="Helical" evidence="1">
    <location>
        <begin position="20"/>
        <end position="42"/>
    </location>
</feature>
<proteinExistence type="predicted"/>
<evidence type="ECO:0000313" key="3">
    <source>
        <dbReference type="Proteomes" id="UP000231480"/>
    </source>
</evidence>
<dbReference type="Proteomes" id="UP000231480">
    <property type="component" value="Unassembled WGS sequence"/>
</dbReference>
<comment type="caution">
    <text evidence="2">The sequence shown here is derived from an EMBL/GenBank/DDBJ whole genome shotgun (WGS) entry which is preliminary data.</text>
</comment>
<dbReference type="EMBL" id="PCRH01000004">
    <property type="protein sequence ID" value="PIP17394.1"/>
    <property type="molecule type" value="Genomic_DNA"/>
</dbReference>
<evidence type="ECO:0000313" key="2">
    <source>
        <dbReference type="EMBL" id="PIP17394.1"/>
    </source>
</evidence>